<dbReference type="RefSeq" id="WP_181607079.1">
    <property type="nucleotide sequence ID" value="NZ_BAABAM010000001.1"/>
</dbReference>
<proteinExistence type="predicted"/>
<sequence length="211" mass="23094">MRMSELSSRSGLAIATIKYYLREGLLPQGRPLAATRADYDESHLRRLRLIRALLEVGRLPIASIKQIISAVDDDSLPTHVMLGVARHALSAAVAPEPGDDWSEAEHDAERLIAAQGWRIGRRAPARAELVQTLHRLRQLELSTDLGHHAELAHRLVTEIEIPSVTPDGPRDSTVESVVLGTVLYGKAFDALRRLAREAAEAEVSLSTAPDA</sequence>
<reference evidence="3 4" key="1">
    <citation type="submission" date="2020-07" db="EMBL/GenBank/DDBJ databases">
        <title>Genomic Encyclopedia of Type Strains, Phase IV (KMG-IV): sequencing the most valuable type-strain genomes for metagenomic binning, comparative biology and taxonomic classification.</title>
        <authorList>
            <person name="Goeker M."/>
        </authorList>
    </citation>
    <scope>NUCLEOTIDE SEQUENCE [LARGE SCALE GENOMIC DNA]</scope>
    <source>
        <strain evidence="3 4">DSM 45533</strain>
    </source>
</reference>
<dbReference type="InterPro" id="IPR000551">
    <property type="entry name" value="MerR-type_HTH_dom"/>
</dbReference>
<dbReference type="Proteomes" id="UP000530928">
    <property type="component" value="Unassembled WGS sequence"/>
</dbReference>
<dbReference type="GO" id="GO:0003677">
    <property type="term" value="F:DNA binding"/>
    <property type="evidence" value="ECO:0007669"/>
    <property type="project" value="UniProtKB-KW"/>
</dbReference>
<evidence type="ECO:0000256" key="1">
    <source>
        <dbReference type="ARBA" id="ARBA00023125"/>
    </source>
</evidence>
<dbReference type="EMBL" id="JACDUR010000001">
    <property type="protein sequence ID" value="MBA2888760.1"/>
    <property type="molecule type" value="Genomic_DNA"/>
</dbReference>
<dbReference type="PANTHER" id="PTHR30204:SF98">
    <property type="entry name" value="HTH-TYPE TRANSCRIPTIONAL REGULATOR ADHR"/>
    <property type="match status" value="1"/>
</dbReference>
<dbReference type="Gene3D" id="1.10.1660.10">
    <property type="match status" value="1"/>
</dbReference>
<gene>
    <name evidence="3" type="ORF">HNR30_000095</name>
</gene>
<dbReference type="SUPFAM" id="SSF46955">
    <property type="entry name" value="Putative DNA-binding domain"/>
    <property type="match status" value="1"/>
</dbReference>
<evidence type="ECO:0000313" key="4">
    <source>
        <dbReference type="Proteomes" id="UP000530928"/>
    </source>
</evidence>
<dbReference type="GO" id="GO:0003700">
    <property type="term" value="F:DNA-binding transcription factor activity"/>
    <property type="evidence" value="ECO:0007669"/>
    <property type="project" value="InterPro"/>
</dbReference>
<accession>A0A7W0HMH9</accession>
<feature type="domain" description="HTH merR-type" evidence="2">
    <location>
        <begin position="1"/>
        <end position="70"/>
    </location>
</feature>
<dbReference type="PRINTS" id="PR00040">
    <property type="entry name" value="HTHMERR"/>
</dbReference>
<evidence type="ECO:0000259" key="2">
    <source>
        <dbReference type="PROSITE" id="PS50937"/>
    </source>
</evidence>
<keyword evidence="1 3" id="KW-0238">DNA-binding</keyword>
<dbReference type="Pfam" id="PF13411">
    <property type="entry name" value="MerR_1"/>
    <property type="match status" value="1"/>
</dbReference>
<dbReference type="InterPro" id="IPR047057">
    <property type="entry name" value="MerR_fam"/>
</dbReference>
<name>A0A7W0HMH9_9ACTN</name>
<protein>
    <submittedName>
        <fullName evidence="3">DNA-binding transcriptional MerR regulator</fullName>
    </submittedName>
</protein>
<comment type="caution">
    <text evidence="3">The sequence shown here is derived from an EMBL/GenBank/DDBJ whole genome shotgun (WGS) entry which is preliminary data.</text>
</comment>
<dbReference type="PANTHER" id="PTHR30204">
    <property type="entry name" value="REDOX-CYCLING DRUG-SENSING TRANSCRIPTIONAL ACTIVATOR SOXR"/>
    <property type="match status" value="1"/>
</dbReference>
<dbReference type="InterPro" id="IPR009061">
    <property type="entry name" value="DNA-bd_dom_put_sf"/>
</dbReference>
<organism evidence="3 4">
    <name type="scientific">Nonomuraea soli</name>
    <dbReference type="NCBI Taxonomy" id="1032476"/>
    <lineage>
        <taxon>Bacteria</taxon>
        <taxon>Bacillati</taxon>
        <taxon>Actinomycetota</taxon>
        <taxon>Actinomycetes</taxon>
        <taxon>Streptosporangiales</taxon>
        <taxon>Streptosporangiaceae</taxon>
        <taxon>Nonomuraea</taxon>
    </lineage>
</organism>
<evidence type="ECO:0000313" key="3">
    <source>
        <dbReference type="EMBL" id="MBA2888760.1"/>
    </source>
</evidence>
<dbReference type="AlphaFoldDB" id="A0A7W0HMH9"/>
<keyword evidence="4" id="KW-1185">Reference proteome</keyword>
<dbReference type="PROSITE" id="PS50937">
    <property type="entry name" value="HTH_MERR_2"/>
    <property type="match status" value="1"/>
</dbReference>
<dbReference type="SMART" id="SM00422">
    <property type="entry name" value="HTH_MERR"/>
    <property type="match status" value="1"/>
</dbReference>